<keyword evidence="1" id="KW-0375">Hydrogen ion transport</keyword>
<evidence type="ECO:0000313" key="3">
    <source>
        <dbReference type="Proteomes" id="UP001465755"/>
    </source>
</evidence>
<sequence length="157" mass="16889">MLRLSARRLAAAGNGCRMLSTSAVVRDQADDIGPKAFTKEFMTKVSSTLAPPNFPSDFFKKAEAKEEGGPLPEKLTFSLYLPHKQHSKQSKVDLVLLPAVTGDFVKLDELDPEAVRAGLQEYTGKLGSLQGKSDDYEIAAAQIGVDVYSAMNAALGN</sequence>
<dbReference type="Proteomes" id="UP001465755">
    <property type="component" value="Unassembled WGS sequence"/>
</dbReference>
<dbReference type="EMBL" id="JALJOQ010000008">
    <property type="protein sequence ID" value="KAK9812209.1"/>
    <property type="molecule type" value="Genomic_DNA"/>
</dbReference>
<organism evidence="2 3">
    <name type="scientific">Symbiochloris irregularis</name>
    <dbReference type="NCBI Taxonomy" id="706552"/>
    <lineage>
        <taxon>Eukaryota</taxon>
        <taxon>Viridiplantae</taxon>
        <taxon>Chlorophyta</taxon>
        <taxon>core chlorophytes</taxon>
        <taxon>Trebouxiophyceae</taxon>
        <taxon>Trebouxiales</taxon>
        <taxon>Trebouxiaceae</taxon>
        <taxon>Symbiochloris</taxon>
    </lineage>
</organism>
<evidence type="ECO:0000313" key="2">
    <source>
        <dbReference type="EMBL" id="KAK9812209.1"/>
    </source>
</evidence>
<dbReference type="GO" id="GO:0045259">
    <property type="term" value="C:proton-transporting ATP synthase complex"/>
    <property type="evidence" value="ECO:0007669"/>
    <property type="project" value="InterPro"/>
</dbReference>
<dbReference type="PANTHER" id="PTHR13822">
    <property type="entry name" value="ATP SYNTHASE DELTA/EPSILON CHAIN"/>
    <property type="match status" value="1"/>
</dbReference>
<dbReference type="AlphaFoldDB" id="A0AAW1PVM3"/>
<dbReference type="InterPro" id="IPR001469">
    <property type="entry name" value="ATP_synth_F1_dsu/esu"/>
</dbReference>
<proteinExistence type="predicted"/>
<dbReference type="PANTHER" id="PTHR13822:SF7">
    <property type="entry name" value="ATP SYNTHASE SUBUNIT DELTA, MITOCHONDRIAL"/>
    <property type="match status" value="1"/>
</dbReference>
<comment type="caution">
    <text evidence="2">The sequence shown here is derived from an EMBL/GenBank/DDBJ whole genome shotgun (WGS) entry which is preliminary data.</text>
</comment>
<protein>
    <submittedName>
        <fullName evidence="2">Uncharacterized protein</fullName>
    </submittedName>
</protein>
<keyword evidence="1" id="KW-0813">Transport</keyword>
<keyword evidence="3" id="KW-1185">Reference proteome</keyword>
<keyword evidence="1" id="KW-0406">Ion transport</keyword>
<name>A0AAW1PVM3_9CHLO</name>
<gene>
    <name evidence="2" type="ORF">WJX73_004171</name>
</gene>
<dbReference type="GO" id="GO:0046933">
    <property type="term" value="F:proton-transporting ATP synthase activity, rotational mechanism"/>
    <property type="evidence" value="ECO:0007669"/>
    <property type="project" value="InterPro"/>
</dbReference>
<reference evidence="2 3" key="1">
    <citation type="journal article" date="2024" name="Nat. Commun.">
        <title>Phylogenomics reveals the evolutionary origins of lichenization in chlorophyte algae.</title>
        <authorList>
            <person name="Puginier C."/>
            <person name="Libourel C."/>
            <person name="Otte J."/>
            <person name="Skaloud P."/>
            <person name="Haon M."/>
            <person name="Grisel S."/>
            <person name="Petersen M."/>
            <person name="Berrin J.G."/>
            <person name="Delaux P.M."/>
            <person name="Dal Grande F."/>
            <person name="Keller J."/>
        </authorList>
    </citation>
    <scope>NUCLEOTIDE SEQUENCE [LARGE SCALE GENOMIC DNA]</scope>
    <source>
        <strain evidence="2 3">SAG 2036</strain>
    </source>
</reference>
<evidence type="ECO:0000256" key="1">
    <source>
        <dbReference type="ARBA" id="ARBA00022781"/>
    </source>
</evidence>
<accession>A0AAW1PVM3</accession>